<comment type="caution">
    <text evidence="2">The sequence shown here is derived from an EMBL/GenBank/DDBJ whole genome shotgun (WGS) entry which is preliminary data.</text>
</comment>
<evidence type="ECO:0000313" key="2">
    <source>
        <dbReference type="EMBL" id="CAA7260563.1"/>
    </source>
</evidence>
<accession>A0A8S0WFB1</accession>
<feature type="region of interest" description="Disordered" evidence="1">
    <location>
        <begin position="64"/>
        <end position="92"/>
    </location>
</feature>
<organism evidence="2 3">
    <name type="scientific">Cyclocybe aegerita</name>
    <name type="common">Black poplar mushroom</name>
    <name type="synonym">Agrocybe aegerita</name>
    <dbReference type="NCBI Taxonomy" id="1973307"/>
    <lineage>
        <taxon>Eukaryota</taxon>
        <taxon>Fungi</taxon>
        <taxon>Dikarya</taxon>
        <taxon>Basidiomycota</taxon>
        <taxon>Agaricomycotina</taxon>
        <taxon>Agaricomycetes</taxon>
        <taxon>Agaricomycetidae</taxon>
        <taxon>Agaricales</taxon>
        <taxon>Agaricineae</taxon>
        <taxon>Bolbitiaceae</taxon>
        <taxon>Cyclocybe</taxon>
    </lineage>
</organism>
<protein>
    <submittedName>
        <fullName evidence="2">Uncharacterized protein</fullName>
    </submittedName>
</protein>
<feature type="compositionally biased region" description="Polar residues" evidence="1">
    <location>
        <begin position="64"/>
        <end position="88"/>
    </location>
</feature>
<gene>
    <name evidence="2" type="ORF">AAE3_LOCUS2734</name>
</gene>
<keyword evidence="3" id="KW-1185">Reference proteome</keyword>
<evidence type="ECO:0000256" key="1">
    <source>
        <dbReference type="SAM" id="MobiDB-lite"/>
    </source>
</evidence>
<dbReference type="AlphaFoldDB" id="A0A8S0WFB1"/>
<reference evidence="2 3" key="1">
    <citation type="submission" date="2020-01" db="EMBL/GenBank/DDBJ databases">
        <authorList>
            <person name="Gupta K D."/>
        </authorList>
    </citation>
    <scope>NUCLEOTIDE SEQUENCE [LARGE SCALE GENOMIC DNA]</scope>
</reference>
<dbReference type="Proteomes" id="UP000467700">
    <property type="component" value="Unassembled WGS sequence"/>
</dbReference>
<proteinExistence type="predicted"/>
<evidence type="ECO:0000313" key="3">
    <source>
        <dbReference type="Proteomes" id="UP000467700"/>
    </source>
</evidence>
<feature type="region of interest" description="Disordered" evidence="1">
    <location>
        <begin position="190"/>
        <end position="209"/>
    </location>
</feature>
<name>A0A8S0WFB1_CYCAE</name>
<dbReference type="EMBL" id="CACVBS010000029">
    <property type="protein sequence ID" value="CAA7260563.1"/>
    <property type="molecule type" value="Genomic_DNA"/>
</dbReference>
<sequence>MSAPHQHSSSGTHPYYPHNHPHGFYYQYPASHLSHTPYPQYLHPQHPQPVLQHPPATSQIQFINSFAGSPPNTRPPLQSTSQNRSQVTEPAASTWKCSALAHPATSALKRTRWANTENTAVPPSGTALTIPRALPHADPQDIHASGPFVQHLNTEQVQHPSFMAFNSLLSHDKKDTRAASEIWWFMKPAASQDKKGAHSSPPKSELYLQ</sequence>